<feature type="compositionally biased region" description="Polar residues" evidence="1">
    <location>
        <begin position="70"/>
        <end position="80"/>
    </location>
</feature>
<gene>
    <name evidence="2" type="ORF">FKW44_010844</name>
</gene>
<dbReference type="Proteomes" id="UP000595437">
    <property type="component" value="Chromosome 7"/>
</dbReference>
<evidence type="ECO:0000256" key="1">
    <source>
        <dbReference type="SAM" id="MobiDB-lite"/>
    </source>
</evidence>
<evidence type="ECO:0000313" key="2">
    <source>
        <dbReference type="EMBL" id="QQP49996.1"/>
    </source>
</evidence>
<accession>A0A7T8HHQ5</accession>
<feature type="non-terminal residue" evidence="2">
    <location>
        <position position="1"/>
    </location>
</feature>
<proteinExistence type="predicted"/>
<sequence>DSLSSLERLLEDRLSSLGSVFEREAWERHPGHKGGSLEPLSSALDALSRHMTWDRPLLSSPLKKKDSRRNGNPPNSLITC</sequence>
<organism evidence="2 3">
    <name type="scientific">Caligus rogercresseyi</name>
    <name type="common">Sea louse</name>
    <dbReference type="NCBI Taxonomy" id="217165"/>
    <lineage>
        <taxon>Eukaryota</taxon>
        <taxon>Metazoa</taxon>
        <taxon>Ecdysozoa</taxon>
        <taxon>Arthropoda</taxon>
        <taxon>Crustacea</taxon>
        <taxon>Multicrustacea</taxon>
        <taxon>Hexanauplia</taxon>
        <taxon>Copepoda</taxon>
        <taxon>Siphonostomatoida</taxon>
        <taxon>Caligidae</taxon>
        <taxon>Caligus</taxon>
    </lineage>
</organism>
<dbReference type="EMBL" id="CP045896">
    <property type="protein sequence ID" value="QQP49996.1"/>
    <property type="molecule type" value="Genomic_DNA"/>
</dbReference>
<reference evidence="3" key="1">
    <citation type="submission" date="2021-01" db="EMBL/GenBank/DDBJ databases">
        <title>Caligus Genome Assembly.</title>
        <authorList>
            <person name="Gallardo-Escarate C."/>
        </authorList>
    </citation>
    <scope>NUCLEOTIDE SEQUENCE [LARGE SCALE GENOMIC DNA]</scope>
</reference>
<dbReference type="AlphaFoldDB" id="A0A7T8HHQ5"/>
<evidence type="ECO:0000313" key="3">
    <source>
        <dbReference type="Proteomes" id="UP000595437"/>
    </source>
</evidence>
<keyword evidence="3" id="KW-1185">Reference proteome</keyword>
<name>A0A7T8HHQ5_CALRO</name>
<feature type="region of interest" description="Disordered" evidence="1">
    <location>
        <begin position="58"/>
        <end position="80"/>
    </location>
</feature>
<protein>
    <submittedName>
        <fullName evidence="2">Uncharacterized protein</fullName>
    </submittedName>
</protein>